<evidence type="ECO:0000256" key="4">
    <source>
        <dbReference type="ARBA" id="ARBA00022729"/>
    </source>
</evidence>
<feature type="domain" description="EGF-like" evidence="12">
    <location>
        <begin position="1"/>
        <end position="37"/>
    </location>
</feature>
<keyword evidence="8" id="KW-0325">Glycoprotein</keyword>
<feature type="compositionally biased region" description="Polar residues" evidence="10">
    <location>
        <begin position="177"/>
        <end position="196"/>
    </location>
</feature>
<dbReference type="GO" id="GO:0005886">
    <property type="term" value="C:plasma membrane"/>
    <property type="evidence" value="ECO:0007669"/>
    <property type="project" value="UniProtKB-SubCell"/>
</dbReference>
<accession>G3GSN7</accession>
<reference evidence="14" key="1">
    <citation type="journal article" date="2011" name="Nat. Biotechnol.">
        <title>The genomic sequence of the Chinese hamster ovary (CHO)-K1 cell line.</title>
        <authorList>
            <person name="Xu X."/>
            <person name="Nagarajan H."/>
            <person name="Lewis N.E."/>
            <person name="Pan S."/>
            <person name="Cai Z."/>
            <person name="Liu X."/>
            <person name="Chen W."/>
            <person name="Xie M."/>
            <person name="Wang W."/>
            <person name="Hammond S."/>
            <person name="Andersen M.R."/>
            <person name="Neff N."/>
            <person name="Passarelli B."/>
            <person name="Koh W."/>
            <person name="Fan H.C."/>
            <person name="Wang J."/>
            <person name="Gui Y."/>
            <person name="Lee K.H."/>
            <person name="Betenbaugh M.J."/>
            <person name="Quake S.R."/>
            <person name="Famili I."/>
            <person name="Palsson B.O."/>
            <person name="Wang J."/>
        </authorList>
    </citation>
    <scope>NUCLEOTIDE SEQUENCE [LARGE SCALE GENOMIC DNA]</scope>
    <source>
        <strain evidence="14">CHO K1 cell line</strain>
    </source>
</reference>
<keyword evidence="6 11" id="KW-0472">Membrane</keyword>
<evidence type="ECO:0000256" key="1">
    <source>
        <dbReference type="ARBA" id="ARBA00004236"/>
    </source>
</evidence>
<keyword evidence="2" id="KW-1003">Cell membrane</keyword>
<evidence type="ECO:0000256" key="9">
    <source>
        <dbReference type="PROSITE-ProRule" id="PRU00076"/>
    </source>
</evidence>
<gene>
    <name evidence="13" type="ORF">I79_000654</name>
</gene>
<dbReference type="PROSITE" id="PS50026">
    <property type="entry name" value="EGF_3"/>
    <property type="match status" value="1"/>
</dbReference>
<protein>
    <submittedName>
        <fullName evidence="13">Mucin-13</fullName>
    </submittedName>
</protein>
<keyword evidence="11" id="KW-0812">Transmembrane</keyword>
<sequence>TSDPCKSNSCGRDASCVNLFSDHYCLCPQGYYYRNLSCVKAPECSEPCNAQEGKQCVRTNGKSECVCMPGYQKNSDKCEECPFGYSGTDCKDQFQLILTIVGTIAGALILILLIALIVSVSSKKKKKNVEEQQLIEDDFRNIRLQQGGFSNSGFSNSGFSNFGGDSSSIFPKVRTGVPSQTQNPYANQRSMSRPDY</sequence>
<dbReference type="eggNOG" id="ENOG502S3PG">
    <property type="taxonomic scope" value="Eukaryota"/>
</dbReference>
<dbReference type="PANTHER" id="PTHR24037">
    <property type="entry name" value="HEART DEVELOPMENT PROTEIN WITH EGF-LIKE DOMAINS 1"/>
    <property type="match status" value="1"/>
</dbReference>
<dbReference type="SUPFAM" id="SSF57184">
    <property type="entry name" value="Growth factor receptor domain"/>
    <property type="match status" value="1"/>
</dbReference>
<evidence type="ECO:0000256" key="8">
    <source>
        <dbReference type="ARBA" id="ARBA00023180"/>
    </source>
</evidence>
<feature type="transmembrane region" description="Helical" evidence="11">
    <location>
        <begin position="96"/>
        <end position="118"/>
    </location>
</feature>
<keyword evidence="4" id="KW-0732">Signal</keyword>
<name>G3GSN7_CRIGR</name>
<keyword evidence="7" id="KW-1015">Disulfide bond</keyword>
<dbReference type="InterPro" id="IPR009030">
    <property type="entry name" value="Growth_fac_rcpt_cys_sf"/>
</dbReference>
<feature type="non-terminal residue" evidence="13">
    <location>
        <position position="1"/>
    </location>
</feature>
<keyword evidence="11" id="KW-1133">Transmembrane helix</keyword>
<keyword evidence="3 9" id="KW-0245">EGF-like domain</keyword>
<evidence type="ECO:0000256" key="5">
    <source>
        <dbReference type="ARBA" id="ARBA00022737"/>
    </source>
</evidence>
<dbReference type="SMART" id="SM00181">
    <property type="entry name" value="EGF"/>
    <property type="match status" value="2"/>
</dbReference>
<dbReference type="InterPro" id="IPR000742">
    <property type="entry name" value="EGF"/>
</dbReference>
<evidence type="ECO:0000313" key="13">
    <source>
        <dbReference type="EMBL" id="EGV96402.1"/>
    </source>
</evidence>
<evidence type="ECO:0000256" key="10">
    <source>
        <dbReference type="SAM" id="MobiDB-lite"/>
    </source>
</evidence>
<dbReference type="Gene3D" id="2.10.25.10">
    <property type="entry name" value="Laminin"/>
    <property type="match status" value="1"/>
</dbReference>
<dbReference type="AlphaFoldDB" id="G3GSN7"/>
<evidence type="ECO:0000256" key="11">
    <source>
        <dbReference type="SAM" id="Phobius"/>
    </source>
</evidence>
<dbReference type="Proteomes" id="UP000001075">
    <property type="component" value="Unassembled WGS sequence"/>
</dbReference>
<keyword evidence="5" id="KW-0677">Repeat</keyword>
<organism evidence="13 14">
    <name type="scientific">Cricetulus griseus</name>
    <name type="common">Chinese hamster</name>
    <name type="synonym">Cricetulus barabensis griseus</name>
    <dbReference type="NCBI Taxonomy" id="10029"/>
    <lineage>
        <taxon>Eukaryota</taxon>
        <taxon>Metazoa</taxon>
        <taxon>Chordata</taxon>
        <taxon>Craniata</taxon>
        <taxon>Vertebrata</taxon>
        <taxon>Euteleostomi</taxon>
        <taxon>Mammalia</taxon>
        <taxon>Eutheria</taxon>
        <taxon>Euarchontoglires</taxon>
        <taxon>Glires</taxon>
        <taxon>Rodentia</taxon>
        <taxon>Myomorpha</taxon>
        <taxon>Muroidea</taxon>
        <taxon>Cricetidae</taxon>
        <taxon>Cricetinae</taxon>
        <taxon>Cricetulus</taxon>
    </lineage>
</organism>
<comment type="caution">
    <text evidence="9">Lacks conserved residue(s) required for the propagation of feature annotation.</text>
</comment>
<evidence type="ECO:0000256" key="6">
    <source>
        <dbReference type="ARBA" id="ARBA00023136"/>
    </source>
</evidence>
<evidence type="ECO:0000256" key="2">
    <source>
        <dbReference type="ARBA" id="ARBA00022475"/>
    </source>
</evidence>
<dbReference type="EMBL" id="JH000012">
    <property type="protein sequence ID" value="EGV96402.1"/>
    <property type="molecule type" value="Genomic_DNA"/>
</dbReference>
<comment type="subcellular location">
    <subcellularLocation>
        <location evidence="1">Cell membrane</location>
    </subcellularLocation>
</comment>
<feature type="region of interest" description="Disordered" evidence="10">
    <location>
        <begin position="170"/>
        <end position="196"/>
    </location>
</feature>
<evidence type="ECO:0000313" key="14">
    <source>
        <dbReference type="Proteomes" id="UP000001075"/>
    </source>
</evidence>
<dbReference type="PANTHER" id="PTHR24037:SF10">
    <property type="entry name" value="MUCIN-13"/>
    <property type="match status" value="1"/>
</dbReference>
<dbReference type="InParanoid" id="G3GSN7"/>
<proteinExistence type="predicted"/>
<dbReference type="STRING" id="10029.G3GSN7"/>
<evidence type="ECO:0000259" key="12">
    <source>
        <dbReference type="PROSITE" id="PS50026"/>
    </source>
</evidence>
<evidence type="ECO:0000256" key="7">
    <source>
        <dbReference type="ARBA" id="ARBA00023157"/>
    </source>
</evidence>
<dbReference type="PROSITE" id="PS01186">
    <property type="entry name" value="EGF_2"/>
    <property type="match status" value="1"/>
</dbReference>
<evidence type="ECO:0000256" key="3">
    <source>
        <dbReference type="ARBA" id="ARBA00022536"/>
    </source>
</evidence>